<organism evidence="2 3">
    <name type="scientific">Entotheonella factor</name>
    <dbReference type="NCBI Taxonomy" id="1429438"/>
    <lineage>
        <taxon>Bacteria</taxon>
        <taxon>Pseudomonadati</taxon>
        <taxon>Nitrospinota/Tectimicrobiota group</taxon>
        <taxon>Candidatus Tectimicrobiota</taxon>
        <taxon>Candidatus Entotheonellia</taxon>
        <taxon>Candidatus Entotheonellales</taxon>
        <taxon>Candidatus Entotheonellaceae</taxon>
        <taxon>Candidatus Entotheonella</taxon>
    </lineage>
</organism>
<comment type="caution">
    <text evidence="2">The sequence shown here is derived from an EMBL/GenBank/DDBJ whole genome shotgun (WGS) entry which is preliminary data.</text>
</comment>
<keyword evidence="3" id="KW-1185">Reference proteome</keyword>
<sequence length="172" mass="19036">MQTIPQSPHSVNDRRAHQCARPGWRPPQGTPHQLAKDIAESIRQHRANGDTRWTEPHEFTTDAETQALVRQLLATDSPSACIAERERGASAIPTYRPAYLLGKLANGAERDKGRLWHALPTAGGIKALCGAQPGRRSAGWGPHHEGHADGQRITCRKCLKRIESQGHKEDQR</sequence>
<accession>W4L5U4</accession>
<dbReference type="EMBL" id="AZHW01001397">
    <property type="protein sequence ID" value="ETW92701.1"/>
    <property type="molecule type" value="Genomic_DNA"/>
</dbReference>
<evidence type="ECO:0000256" key="1">
    <source>
        <dbReference type="SAM" id="MobiDB-lite"/>
    </source>
</evidence>
<dbReference type="HOGENOM" id="CLU_1552465_0_0_7"/>
<evidence type="ECO:0000313" key="3">
    <source>
        <dbReference type="Proteomes" id="UP000019141"/>
    </source>
</evidence>
<reference evidence="2 3" key="1">
    <citation type="journal article" date="2014" name="Nature">
        <title>An environmental bacterial taxon with a large and distinct metabolic repertoire.</title>
        <authorList>
            <person name="Wilson M.C."/>
            <person name="Mori T."/>
            <person name="Ruckert C."/>
            <person name="Uria A.R."/>
            <person name="Helf M.J."/>
            <person name="Takada K."/>
            <person name="Gernert C."/>
            <person name="Steffens U.A."/>
            <person name="Heycke N."/>
            <person name="Schmitt S."/>
            <person name="Rinke C."/>
            <person name="Helfrich E.J."/>
            <person name="Brachmann A.O."/>
            <person name="Gurgui C."/>
            <person name="Wakimoto T."/>
            <person name="Kracht M."/>
            <person name="Crusemann M."/>
            <person name="Hentschel U."/>
            <person name="Abe I."/>
            <person name="Matsunaga S."/>
            <person name="Kalinowski J."/>
            <person name="Takeyama H."/>
            <person name="Piel J."/>
        </authorList>
    </citation>
    <scope>NUCLEOTIDE SEQUENCE [LARGE SCALE GENOMIC DNA]</scope>
    <source>
        <strain evidence="3">TSY1</strain>
    </source>
</reference>
<proteinExistence type="predicted"/>
<gene>
    <name evidence="2" type="ORF">ETSY1_42510</name>
</gene>
<feature type="region of interest" description="Disordered" evidence="1">
    <location>
        <begin position="1"/>
        <end position="34"/>
    </location>
</feature>
<evidence type="ECO:0000313" key="2">
    <source>
        <dbReference type="EMBL" id="ETW92701.1"/>
    </source>
</evidence>
<dbReference type="Proteomes" id="UP000019141">
    <property type="component" value="Unassembled WGS sequence"/>
</dbReference>
<feature type="compositionally biased region" description="Polar residues" evidence="1">
    <location>
        <begin position="1"/>
        <end position="10"/>
    </location>
</feature>
<name>W4L5U4_ENTF1</name>
<dbReference type="AlphaFoldDB" id="W4L5U4"/>
<protein>
    <submittedName>
        <fullName evidence="2">Uncharacterized protein</fullName>
    </submittedName>
</protein>